<dbReference type="Gene3D" id="3.40.50.150">
    <property type="entry name" value="Vaccinia Virus protein VP39"/>
    <property type="match status" value="1"/>
</dbReference>
<dbReference type="PANTHER" id="PTHR43591:SF24">
    <property type="entry name" value="2-METHOXY-6-POLYPRENYL-1,4-BENZOQUINOL METHYLASE, MITOCHONDRIAL"/>
    <property type="match status" value="1"/>
</dbReference>
<evidence type="ECO:0000313" key="3">
    <source>
        <dbReference type="Proteomes" id="UP001596406"/>
    </source>
</evidence>
<accession>A0ABD5UBT2</accession>
<dbReference type="PANTHER" id="PTHR43591">
    <property type="entry name" value="METHYLTRANSFERASE"/>
    <property type="match status" value="1"/>
</dbReference>
<proteinExistence type="predicted"/>
<dbReference type="Pfam" id="PF08241">
    <property type="entry name" value="Methyltransf_11"/>
    <property type="match status" value="1"/>
</dbReference>
<keyword evidence="3" id="KW-1185">Reference proteome</keyword>
<comment type="caution">
    <text evidence="2">The sequence shown here is derived from an EMBL/GenBank/DDBJ whole genome shotgun (WGS) entry which is preliminary data.</text>
</comment>
<name>A0ABD5UBT2_9EURY</name>
<protein>
    <submittedName>
        <fullName evidence="2">Class I SAM-dependent methyltransferase</fullName>
        <ecNumber evidence="2">2.1.1.-</ecNumber>
    </submittedName>
</protein>
<dbReference type="RefSeq" id="WP_304448506.1">
    <property type="nucleotide sequence ID" value="NZ_JARRAH010000001.1"/>
</dbReference>
<dbReference type="EC" id="2.1.1.-" evidence="2"/>
<dbReference type="GO" id="GO:0032259">
    <property type="term" value="P:methylation"/>
    <property type="evidence" value="ECO:0007669"/>
    <property type="project" value="UniProtKB-KW"/>
</dbReference>
<sequence length="269" mass="29114">MRRFSADYLSDTRAGMWDEDSRAALAPLSLADREVVLDVGCGTGALATVLAEETPPDARVVGLDRDAALLGRVPATVAPVRADALSLPVADGRADLVVCQALLVNLPDPVAAVGEFRRASSDLVAVVEPDNGAVRVESSVEAETHLTARARERYVAGVPTDVTLGSVPGLFEEAGLVDVETRRYDHERVVEPPYDDAALEGAKRKATGSRLRDQRETLLSGGLTEAEYDALRREWREMGRVAVEQMANGEYRRREVVPFHVTVGRVGRE</sequence>
<evidence type="ECO:0000313" key="2">
    <source>
        <dbReference type="EMBL" id="MFC6836831.1"/>
    </source>
</evidence>
<reference evidence="2 3" key="1">
    <citation type="journal article" date="2019" name="Int. J. Syst. Evol. Microbiol.">
        <title>The Global Catalogue of Microorganisms (GCM) 10K type strain sequencing project: providing services to taxonomists for standard genome sequencing and annotation.</title>
        <authorList>
            <consortium name="The Broad Institute Genomics Platform"/>
            <consortium name="The Broad Institute Genome Sequencing Center for Infectious Disease"/>
            <person name="Wu L."/>
            <person name="Ma J."/>
        </authorList>
    </citation>
    <scope>NUCLEOTIDE SEQUENCE [LARGE SCALE GENOMIC DNA]</scope>
    <source>
        <strain evidence="2 3">PSRA2</strain>
    </source>
</reference>
<feature type="domain" description="Methyltransferase type 11" evidence="1">
    <location>
        <begin position="37"/>
        <end position="119"/>
    </location>
</feature>
<dbReference type="EMBL" id="JBHSXM010000001">
    <property type="protein sequence ID" value="MFC6836831.1"/>
    <property type="molecule type" value="Genomic_DNA"/>
</dbReference>
<gene>
    <name evidence="2" type="ORF">ACFQHK_09935</name>
</gene>
<keyword evidence="2" id="KW-0808">Transferase</keyword>
<keyword evidence="2" id="KW-0489">Methyltransferase</keyword>
<dbReference type="Proteomes" id="UP001596406">
    <property type="component" value="Unassembled WGS sequence"/>
</dbReference>
<dbReference type="InterPro" id="IPR013216">
    <property type="entry name" value="Methyltransf_11"/>
</dbReference>
<dbReference type="AlphaFoldDB" id="A0ABD5UBT2"/>
<organism evidence="2 3">
    <name type="scientific">Halomarina ordinaria</name>
    <dbReference type="NCBI Taxonomy" id="3033939"/>
    <lineage>
        <taxon>Archaea</taxon>
        <taxon>Methanobacteriati</taxon>
        <taxon>Methanobacteriota</taxon>
        <taxon>Stenosarchaea group</taxon>
        <taxon>Halobacteria</taxon>
        <taxon>Halobacteriales</taxon>
        <taxon>Natronomonadaceae</taxon>
        <taxon>Halomarina</taxon>
    </lineage>
</organism>
<evidence type="ECO:0000259" key="1">
    <source>
        <dbReference type="Pfam" id="PF08241"/>
    </source>
</evidence>
<dbReference type="GO" id="GO:0008168">
    <property type="term" value="F:methyltransferase activity"/>
    <property type="evidence" value="ECO:0007669"/>
    <property type="project" value="UniProtKB-KW"/>
</dbReference>
<dbReference type="InterPro" id="IPR029063">
    <property type="entry name" value="SAM-dependent_MTases_sf"/>
</dbReference>
<dbReference type="SUPFAM" id="SSF53335">
    <property type="entry name" value="S-adenosyl-L-methionine-dependent methyltransferases"/>
    <property type="match status" value="1"/>
</dbReference>
<dbReference type="CDD" id="cd02440">
    <property type="entry name" value="AdoMet_MTases"/>
    <property type="match status" value="1"/>
</dbReference>